<evidence type="ECO:0000313" key="7">
    <source>
        <dbReference type="Proteomes" id="UP000318483"/>
    </source>
</evidence>
<evidence type="ECO:0000259" key="5">
    <source>
        <dbReference type="PROSITE" id="PS51891"/>
    </source>
</evidence>
<evidence type="ECO:0000313" key="6">
    <source>
        <dbReference type="EMBL" id="QDY70042.1"/>
    </source>
</evidence>
<dbReference type="PROSITE" id="PS51891">
    <property type="entry name" value="CENP_V_GFA"/>
    <property type="match status" value="1"/>
</dbReference>
<keyword evidence="3" id="KW-0862">Zinc</keyword>
<gene>
    <name evidence="6" type="ORF">FPZ52_10715</name>
</gene>
<evidence type="ECO:0000256" key="2">
    <source>
        <dbReference type="ARBA" id="ARBA00022723"/>
    </source>
</evidence>
<dbReference type="InterPro" id="IPR011057">
    <property type="entry name" value="Mss4-like_sf"/>
</dbReference>
<sequence>MRIISMSTKTYQGGCASGAIRYETKSEPIFENHCQCTDCQKRSGTGHGSYLTFPQRANVKITGRASQWSVAADSGNDKTHAFCPTYGTPVFLTFAAMPDLIAFHAASLDDPDQFNPQALTYSIRGHAWDTIDPAVQKFERMVPG</sequence>
<reference evidence="6 7" key="1">
    <citation type="submission" date="2019-07" db="EMBL/GenBank/DDBJ databases">
        <title>Litoreibacter alkalisoli sp. nov., isolated from saline-alkaline soil.</title>
        <authorList>
            <person name="Wang S."/>
            <person name="Xu L."/>
            <person name="Xing Y.-T."/>
            <person name="Sun J.-Q."/>
        </authorList>
    </citation>
    <scope>NUCLEOTIDE SEQUENCE [LARGE SCALE GENOMIC DNA]</scope>
    <source>
        <strain evidence="6 7">LN3S51</strain>
    </source>
</reference>
<dbReference type="PANTHER" id="PTHR33337">
    <property type="entry name" value="GFA DOMAIN-CONTAINING PROTEIN"/>
    <property type="match status" value="1"/>
</dbReference>
<organism evidence="6 7">
    <name type="scientific">Qingshengfaniella alkalisoli</name>
    <dbReference type="NCBI Taxonomy" id="2599296"/>
    <lineage>
        <taxon>Bacteria</taxon>
        <taxon>Pseudomonadati</taxon>
        <taxon>Pseudomonadota</taxon>
        <taxon>Alphaproteobacteria</taxon>
        <taxon>Rhodobacterales</taxon>
        <taxon>Paracoccaceae</taxon>
        <taxon>Qingshengfaniella</taxon>
    </lineage>
</organism>
<dbReference type="KEGG" id="lit:FPZ52_10715"/>
<keyword evidence="4" id="KW-0456">Lyase</keyword>
<feature type="domain" description="CENP-V/GFA" evidence="5">
    <location>
        <begin position="11"/>
        <end position="129"/>
    </location>
</feature>
<name>A0A5B8IVA1_9RHOB</name>
<keyword evidence="7" id="KW-1185">Reference proteome</keyword>
<dbReference type="OrthoDB" id="9807246at2"/>
<dbReference type="Pfam" id="PF04828">
    <property type="entry name" value="GFA"/>
    <property type="match status" value="1"/>
</dbReference>
<evidence type="ECO:0000256" key="3">
    <source>
        <dbReference type="ARBA" id="ARBA00022833"/>
    </source>
</evidence>
<accession>A0A5B8IVA1</accession>
<keyword evidence="2" id="KW-0479">Metal-binding</keyword>
<dbReference type="PANTHER" id="PTHR33337:SF40">
    <property type="entry name" value="CENP-V_GFA DOMAIN-CONTAINING PROTEIN-RELATED"/>
    <property type="match status" value="1"/>
</dbReference>
<dbReference type="GO" id="GO:0016846">
    <property type="term" value="F:carbon-sulfur lyase activity"/>
    <property type="evidence" value="ECO:0007669"/>
    <property type="project" value="InterPro"/>
</dbReference>
<dbReference type="SUPFAM" id="SSF51316">
    <property type="entry name" value="Mss4-like"/>
    <property type="match status" value="1"/>
</dbReference>
<dbReference type="Gene3D" id="3.90.1590.10">
    <property type="entry name" value="glutathione-dependent formaldehyde- activating enzyme (gfa)"/>
    <property type="match status" value="1"/>
</dbReference>
<evidence type="ECO:0000256" key="4">
    <source>
        <dbReference type="ARBA" id="ARBA00023239"/>
    </source>
</evidence>
<dbReference type="Proteomes" id="UP000318483">
    <property type="component" value="Chromosome"/>
</dbReference>
<dbReference type="InterPro" id="IPR006913">
    <property type="entry name" value="CENP-V/GFA"/>
</dbReference>
<dbReference type="GO" id="GO:0046872">
    <property type="term" value="F:metal ion binding"/>
    <property type="evidence" value="ECO:0007669"/>
    <property type="project" value="UniProtKB-KW"/>
</dbReference>
<comment type="similarity">
    <text evidence="1">Belongs to the Gfa family.</text>
</comment>
<dbReference type="EMBL" id="CP042261">
    <property type="protein sequence ID" value="QDY70042.1"/>
    <property type="molecule type" value="Genomic_DNA"/>
</dbReference>
<proteinExistence type="inferred from homology"/>
<evidence type="ECO:0000256" key="1">
    <source>
        <dbReference type="ARBA" id="ARBA00005495"/>
    </source>
</evidence>
<dbReference type="AlphaFoldDB" id="A0A5B8IVA1"/>
<protein>
    <submittedName>
        <fullName evidence="6">GFA family protein</fullName>
    </submittedName>
</protein>